<dbReference type="Proteomes" id="UP000190130">
    <property type="component" value="Unassembled WGS sequence"/>
</dbReference>
<feature type="transmembrane region" description="Helical" evidence="7">
    <location>
        <begin position="281"/>
        <end position="307"/>
    </location>
</feature>
<dbReference type="PANTHER" id="PTHR43163:SF6">
    <property type="entry name" value="DIPEPTIDE TRANSPORT SYSTEM PERMEASE PROTEIN DPPB-RELATED"/>
    <property type="match status" value="1"/>
</dbReference>
<evidence type="ECO:0000313" key="11">
    <source>
        <dbReference type="Proteomes" id="UP000051562"/>
    </source>
</evidence>
<keyword evidence="3" id="KW-1003">Cell membrane</keyword>
<dbReference type="Gene3D" id="1.10.3720.10">
    <property type="entry name" value="MetI-like"/>
    <property type="match status" value="1"/>
</dbReference>
<dbReference type="InterPro" id="IPR045621">
    <property type="entry name" value="BPD_transp_1_N"/>
</dbReference>
<proteinExistence type="inferred from homology"/>
<dbReference type="STRING" id="53254.SAMN05660750_04699"/>
<name>A0A0Q3KGF9_9HYPH</name>
<evidence type="ECO:0000256" key="6">
    <source>
        <dbReference type="ARBA" id="ARBA00023136"/>
    </source>
</evidence>
<protein>
    <submittedName>
        <fullName evidence="9">Peptide ABC transporter</fullName>
    </submittedName>
    <submittedName>
        <fullName evidence="10">Peptide/nickel transport system permease protein</fullName>
    </submittedName>
</protein>
<dbReference type="PROSITE" id="PS50928">
    <property type="entry name" value="ABC_TM1"/>
    <property type="match status" value="1"/>
</dbReference>
<feature type="transmembrane region" description="Helical" evidence="7">
    <location>
        <begin position="235"/>
        <end position="261"/>
    </location>
</feature>
<feature type="domain" description="ABC transmembrane type-1" evidence="8">
    <location>
        <begin position="95"/>
        <end position="300"/>
    </location>
</feature>
<comment type="similarity">
    <text evidence="7">Belongs to the binding-protein-dependent transport system permease family.</text>
</comment>
<feature type="transmembrane region" description="Helical" evidence="7">
    <location>
        <begin position="9"/>
        <end position="27"/>
    </location>
</feature>
<dbReference type="CDD" id="cd06261">
    <property type="entry name" value="TM_PBP2"/>
    <property type="match status" value="1"/>
</dbReference>
<feature type="transmembrane region" description="Helical" evidence="7">
    <location>
        <begin position="173"/>
        <end position="195"/>
    </location>
</feature>
<dbReference type="RefSeq" id="WP_055729774.1">
    <property type="nucleotide sequence ID" value="NZ_FUYX01000019.1"/>
</dbReference>
<keyword evidence="5 7" id="KW-1133">Transmembrane helix</keyword>
<dbReference type="GO" id="GO:0055085">
    <property type="term" value="P:transmembrane transport"/>
    <property type="evidence" value="ECO:0007669"/>
    <property type="project" value="InterPro"/>
</dbReference>
<gene>
    <name evidence="9" type="ORF">ARD30_05945</name>
    <name evidence="10" type="ORF">SAMN05660750_04699</name>
</gene>
<keyword evidence="11" id="KW-1185">Reference proteome</keyword>
<dbReference type="EMBL" id="FUYX01000019">
    <property type="protein sequence ID" value="SKC14322.1"/>
    <property type="molecule type" value="Genomic_DNA"/>
</dbReference>
<dbReference type="Proteomes" id="UP000051562">
    <property type="component" value="Unassembled WGS sequence"/>
</dbReference>
<keyword evidence="2 7" id="KW-0813">Transport</keyword>
<dbReference type="GO" id="GO:0005886">
    <property type="term" value="C:plasma membrane"/>
    <property type="evidence" value="ECO:0007669"/>
    <property type="project" value="UniProtKB-SubCell"/>
</dbReference>
<dbReference type="EMBL" id="LMAR01000056">
    <property type="protein sequence ID" value="KQK28867.1"/>
    <property type="molecule type" value="Genomic_DNA"/>
</dbReference>
<keyword evidence="6 7" id="KW-0472">Membrane</keyword>
<dbReference type="InterPro" id="IPR000515">
    <property type="entry name" value="MetI-like"/>
</dbReference>
<evidence type="ECO:0000256" key="1">
    <source>
        <dbReference type="ARBA" id="ARBA00004651"/>
    </source>
</evidence>
<evidence type="ECO:0000256" key="5">
    <source>
        <dbReference type="ARBA" id="ARBA00022989"/>
    </source>
</evidence>
<feature type="transmembrane region" description="Helical" evidence="7">
    <location>
        <begin position="134"/>
        <end position="161"/>
    </location>
</feature>
<dbReference type="SUPFAM" id="SSF161098">
    <property type="entry name" value="MetI-like"/>
    <property type="match status" value="1"/>
</dbReference>
<evidence type="ECO:0000256" key="7">
    <source>
        <dbReference type="RuleBase" id="RU363032"/>
    </source>
</evidence>
<evidence type="ECO:0000313" key="12">
    <source>
        <dbReference type="Proteomes" id="UP000190130"/>
    </source>
</evidence>
<comment type="subcellular location">
    <subcellularLocation>
        <location evidence="1 7">Cell membrane</location>
        <topology evidence="1 7">Multi-pass membrane protein</topology>
    </subcellularLocation>
</comment>
<reference evidence="9 11" key="1">
    <citation type="submission" date="2015-10" db="EMBL/GenBank/DDBJ databases">
        <title>Draft genome of Bosea thiooxidans.</title>
        <authorList>
            <person name="Wang X."/>
        </authorList>
    </citation>
    <scope>NUCLEOTIDE SEQUENCE [LARGE SCALE GENOMIC DNA]</scope>
    <source>
        <strain evidence="9 11">CGMCC 9174</strain>
    </source>
</reference>
<evidence type="ECO:0000256" key="3">
    <source>
        <dbReference type="ARBA" id="ARBA00022475"/>
    </source>
</evidence>
<dbReference type="Pfam" id="PF19300">
    <property type="entry name" value="BPD_transp_1_N"/>
    <property type="match status" value="1"/>
</dbReference>
<keyword evidence="4 7" id="KW-0812">Transmembrane</keyword>
<reference evidence="10 12" key="2">
    <citation type="submission" date="2017-02" db="EMBL/GenBank/DDBJ databases">
        <authorList>
            <person name="Peterson S.W."/>
        </authorList>
    </citation>
    <scope>NUCLEOTIDE SEQUENCE [LARGE SCALE GENOMIC DNA]</scope>
    <source>
        <strain evidence="10 12">DSM 9653</strain>
    </source>
</reference>
<accession>A0A0Q3KGF9</accession>
<dbReference type="PANTHER" id="PTHR43163">
    <property type="entry name" value="DIPEPTIDE TRANSPORT SYSTEM PERMEASE PROTEIN DPPB-RELATED"/>
    <property type="match status" value="1"/>
</dbReference>
<evidence type="ECO:0000259" key="8">
    <source>
        <dbReference type="PROSITE" id="PS50928"/>
    </source>
</evidence>
<dbReference type="InterPro" id="IPR035906">
    <property type="entry name" value="MetI-like_sf"/>
</dbReference>
<organism evidence="9 11">
    <name type="scientific">Bosea thiooxidans</name>
    <dbReference type="NCBI Taxonomy" id="53254"/>
    <lineage>
        <taxon>Bacteria</taxon>
        <taxon>Pseudomonadati</taxon>
        <taxon>Pseudomonadota</taxon>
        <taxon>Alphaproteobacteria</taxon>
        <taxon>Hyphomicrobiales</taxon>
        <taxon>Boseaceae</taxon>
        <taxon>Bosea</taxon>
    </lineage>
</organism>
<feature type="transmembrane region" description="Helical" evidence="7">
    <location>
        <begin position="99"/>
        <end position="122"/>
    </location>
</feature>
<evidence type="ECO:0000256" key="4">
    <source>
        <dbReference type="ARBA" id="ARBA00022692"/>
    </source>
</evidence>
<dbReference type="AlphaFoldDB" id="A0A0Q3KGF9"/>
<evidence type="ECO:0000256" key="2">
    <source>
        <dbReference type="ARBA" id="ARBA00022448"/>
    </source>
</evidence>
<dbReference type="OrthoDB" id="9805855at2"/>
<sequence>MISYVLRRVAATVPVLGFVGLFVFFLLRLTPGDPAILIAGDQATTAQIASIRTQLGLDLPLTDQLLAWAGQLAQGNLGRSVFSDMEVTRLIGMRIEPTAMLALVAILLALAIALPLGTLSALKAGSRVDRAVMAFAMVGFSSPVFVVAFLLVYVFALTLGWFPTQGYVPLAEGLLPCLNSLVLPGLALAMLYAALLARVTRASLLEVLSEDYVRTAHAKGVRPRRVVLRHALKNAAIPVVTVVGVGIAALLGGVVVTETVFNIPGLGRLTTDAILRRDYPVVQGLILVFSLVYVTVNLLVDLSYVLFDPRIRY</sequence>
<dbReference type="Pfam" id="PF00528">
    <property type="entry name" value="BPD_transp_1"/>
    <property type="match status" value="1"/>
</dbReference>
<evidence type="ECO:0000313" key="10">
    <source>
        <dbReference type="EMBL" id="SKC14322.1"/>
    </source>
</evidence>
<evidence type="ECO:0000313" key="9">
    <source>
        <dbReference type="EMBL" id="KQK28867.1"/>
    </source>
</evidence>